<reference evidence="4" key="1">
    <citation type="journal article" date="2017" name="J. ISSAAS">
        <title>Comparative analysis of the genomes of Stylophora pistillata and Acropora digitifera provides evidence for extensive differences between species of corals.</title>
        <authorList>
            <person name="Voolstra C.R."/>
            <person name="Li Y."/>
            <person name="Liew Y.J."/>
            <person name="Baumgarten S."/>
            <person name="Zoccola D."/>
            <person name="Flot J.-F."/>
            <person name="Tambutte S."/>
            <person name="Allemand D."/>
            <person name="Aranda M."/>
        </authorList>
    </citation>
    <scope>NUCLEOTIDE SEQUENCE</scope>
    <source>
        <strain evidence="4">CSM Monaco</strain>
        <tissue evidence="4">Whole animal</tissue>
    </source>
</reference>
<sequence length="581" mass="66637">MKLNIFIETSKKDTNEYIFVECLCKHLGIEVYKINCVGGFSSLKNKEMDFDEKNVKNIILFDADEDIKKRRKYIEDTLSKFKRKADIFLFPNNKDSGCFEKLLENIASDTKPLECFEKYEECLGDDYALPDIKAKMYSYVNVKGVDYETKIKKGAAVIGGVVGFFYGKNTAQKTKETLTKTTTQKELLEKENQTLKAEKQTIREKNETLLKENATLKNQLETNQENLKKQEETLKNTKETMQKEFENLANKIFEQRGENLKKQNSEQLDAILKPFKENIEGFEKTIKINYDSANKDRASLKTEIKQLLDLNQKMSEDANNLTKALKGDSKTQGDWGEAQLEVLLEKSGLEKDIHFKTQYSEKDEDGKEKRLDFVIDLPDGKNLIIDAKVSLTAYERYCSATDDTEKATFLKRHINSLKNHIKGLSDKNYQNLFGINAPDYVLMFVPIEPALYLGLQNDSTLFEEGFKKNIILVSSSTLMATMRTVSYVWKQENQKENVLEMARQCGALYDKFVGFTDDLIKVGNQMNTAQKTYQYSMNKLSRGAGNIVRRIENIKELGAETSKNINESLLKRADADSNLSE</sequence>
<evidence type="ECO:0000256" key="3">
    <source>
        <dbReference type="SAM" id="Coils"/>
    </source>
</evidence>
<dbReference type="Pfam" id="PF02646">
    <property type="entry name" value="RmuC"/>
    <property type="match status" value="1"/>
</dbReference>
<proteinExistence type="predicted"/>
<dbReference type="PANTHER" id="PTHR30563:SF0">
    <property type="entry name" value="DNA RECOMBINATION PROTEIN RMUC"/>
    <property type="match status" value="1"/>
</dbReference>
<feature type="coiled-coil region" evidence="3">
    <location>
        <begin position="171"/>
        <end position="251"/>
    </location>
</feature>
<protein>
    <submittedName>
        <fullName evidence="4">DNA recombination protein RmuC-like</fullName>
    </submittedName>
</protein>
<evidence type="ECO:0000256" key="1">
    <source>
        <dbReference type="ARBA" id="ARBA00023054"/>
    </source>
</evidence>
<gene>
    <name evidence="4" type="primary">rmuC</name>
    <name evidence="4" type="ORF">AWC38_SpisGene22605</name>
</gene>
<keyword evidence="1 3" id="KW-0175">Coiled coil</keyword>
<dbReference type="EMBL" id="LSMT01001008">
    <property type="protein sequence ID" value="PFX13319.1"/>
    <property type="molecule type" value="Genomic_DNA"/>
</dbReference>
<accession>A0A2B4R931</accession>
<evidence type="ECO:0000256" key="2">
    <source>
        <dbReference type="ARBA" id="ARBA00023172"/>
    </source>
</evidence>
<organism evidence="4">
    <name type="scientific">Stylophora pistillata</name>
    <name type="common">Smooth cauliflower coral</name>
    <dbReference type="NCBI Taxonomy" id="50429"/>
    <lineage>
        <taxon>Eukaryota</taxon>
        <taxon>Metazoa</taxon>
        <taxon>Cnidaria</taxon>
        <taxon>Anthozoa</taxon>
        <taxon>Hexacorallia</taxon>
        <taxon>Scleractinia</taxon>
        <taxon>Astrocoeniina</taxon>
        <taxon>Pocilloporidae</taxon>
        <taxon>Stylophora</taxon>
    </lineage>
</organism>
<dbReference type="PANTHER" id="PTHR30563">
    <property type="entry name" value="DNA RECOMBINATION PROTEIN RMUC"/>
    <property type="match status" value="1"/>
</dbReference>
<evidence type="ECO:0000313" key="4">
    <source>
        <dbReference type="EMBL" id="PFX13319.1"/>
    </source>
</evidence>
<dbReference type="AlphaFoldDB" id="A0A2B4R931"/>
<keyword evidence="2" id="KW-0233">DNA recombination</keyword>
<dbReference type="InterPro" id="IPR003798">
    <property type="entry name" value="DNA_recombination_RmuC"/>
</dbReference>
<dbReference type="STRING" id="50429.A0A2B4R931"/>
<dbReference type="OrthoDB" id="7295108at2759"/>
<feature type="coiled-coil region" evidence="3">
    <location>
        <begin position="290"/>
        <end position="324"/>
    </location>
</feature>
<comment type="caution">
    <text evidence="4">The sequence shown here is derived from an EMBL/GenBank/DDBJ whole genome shotgun (WGS) entry which is preliminary data.</text>
</comment>
<dbReference type="GO" id="GO:0006310">
    <property type="term" value="P:DNA recombination"/>
    <property type="evidence" value="ECO:0007669"/>
    <property type="project" value="UniProtKB-KW"/>
</dbReference>
<name>A0A2B4R931_STYPI</name>